<dbReference type="InterPro" id="IPR003825">
    <property type="entry name" value="Colicin-V_CvpA"/>
</dbReference>
<dbReference type="EMBL" id="SLWY01000011">
    <property type="protein sequence ID" value="TCO80812.1"/>
    <property type="molecule type" value="Genomic_DNA"/>
</dbReference>
<dbReference type="RefSeq" id="WP_132542503.1">
    <property type="nucleotide sequence ID" value="NZ_SLWY01000011.1"/>
</dbReference>
<sequence length="167" mass="17967">MLEHFIWVDYAILGIVGLSVLVSLWRGFMREAIALAAWVIAFFVALNFSDRVAGYLVEYISVPSVRQAAGFGLAFVGTLFVGGVVNLVVGQIVDSTGLGATDRLLGVVFGVLRGVLIVAILVLLAGMTPVVNDPWWHQSQFLPHFQALALQIRALLPPGVADAVHFP</sequence>
<feature type="transmembrane region" description="Helical" evidence="5">
    <location>
        <begin position="104"/>
        <end position="127"/>
    </location>
</feature>
<dbReference type="GO" id="GO:0016020">
    <property type="term" value="C:membrane"/>
    <property type="evidence" value="ECO:0007669"/>
    <property type="project" value="UniProtKB-SubCell"/>
</dbReference>
<dbReference type="Proteomes" id="UP000295765">
    <property type="component" value="Unassembled WGS sequence"/>
</dbReference>
<evidence type="ECO:0000256" key="1">
    <source>
        <dbReference type="ARBA" id="ARBA00004141"/>
    </source>
</evidence>
<dbReference type="GO" id="GO:0009403">
    <property type="term" value="P:toxin biosynthetic process"/>
    <property type="evidence" value="ECO:0007669"/>
    <property type="project" value="InterPro"/>
</dbReference>
<reference evidence="6 7" key="1">
    <citation type="submission" date="2019-03" db="EMBL/GenBank/DDBJ databases">
        <title>Genomic Encyclopedia of Type Strains, Phase IV (KMG-IV): sequencing the most valuable type-strain genomes for metagenomic binning, comparative biology and taxonomic classification.</title>
        <authorList>
            <person name="Goeker M."/>
        </authorList>
    </citation>
    <scope>NUCLEOTIDE SEQUENCE [LARGE SCALE GENOMIC DNA]</scope>
    <source>
        <strain evidence="6 7">DSM 25287</strain>
    </source>
</reference>
<dbReference type="AlphaFoldDB" id="A0A4R2L4W4"/>
<evidence type="ECO:0000313" key="7">
    <source>
        <dbReference type="Proteomes" id="UP000295765"/>
    </source>
</evidence>
<gene>
    <name evidence="6" type="ORF">EV699_11113</name>
</gene>
<proteinExistence type="predicted"/>
<evidence type="ECO:0000256" key="3">
    <source>
        <dbReference type="ARBA" id="ARBA00022989"/>
    </source>
</evidence>
<evidence type="ECO:0000313" key="6">
    <source>
        <dbReference type="EMBL" id="TCO80812.1"/>
    </source>
</evidence>
<dbReference type="Pfam" id="PF02674">
    <property type="entry name" value="Colicin_V"/>
    <property type="match status" value="1"/>
</dbReference>
<feature type="transmembrane region" description="Helical" evidence="5">
    <location>
        <begin position="69"/>
        <end position="92"/>
    </location>
</feature>
<dbReference type="InterPro" id="IPR052719">
    <property type="entry name" value="CvpA-like"/>
</dbReference>
<comment type="subcellular location">
    <subcellularLocation>
        <location evidence="1">Membrane</location>
        <topology evidence="1">Multi-pass membrane protein</topology>
    </subcellularLocation>
</comment>
<evidence type="ECO:0000256" key="4">
    <source>
        <dbReference type="ARBA" id="ARBA00023136"/>
    </source>
</evidence>
<keyword evidence="2 5" id="KW-0812">Transmembrane</keyword>
<feature type="transmembrane region" description="Helical" evidence="5">
    <location>
        <begin position="6"/>
        <end position="25"/>
    </location>
</feature>
<feature type="transmembrane region" description="Helical" evidence="5">
    <location>
        <begin position="32"/>
        <end position="49"/>
    </location>
</feature>
<evidence type="ECO:0000256" key="2">
    <source>
        <dbReference type="ARBA" id="ARBA00022692"/>
    </source>
</evidence>
<dbReference type="OrthoDB" id="9810601at2"/>
<keyword evidence="4 5" id="KW-0472">Membrane</keyword>
<keyword evidence="7" id="KW-1185">Reference proteome</keyword>
<evidence type="ECO:0000256" key="5">
    <source>
        <dbReference type="SAM" id="Phobius"/>
    </source>
</evidence>
<name>A0A4R2L4W4_9GAMM</name>
<protein>
    <submittedName>
        <fullName evidence="6">Membrane protein required for colicin V production</fullName>
    </submittedName>
</protein>
<accession>A0A4R2L4W4</accession>
<dbReference type="PANTHER" id="PTHR36926">
    <property type="entry name" value="COLICIN V PRODUCTION PROTEIN"/>
    <property type="match status" value="1"/>
</dbReference>
<organism evidence="6 7">
    <name type="scientific">Plasticicumulans lactativorans</name>
    <dbReference type="NCBI Taxonomy" id="1133106"/>
    <lineage>
        <taxon>Bacteria</taxon>
        <taxon>Pseudomonadati</taxon>
        <taxon>Pseudomonadota</taxon>
        <taxon>Gammaproteobacteria</taxon>
        <taxon>Candidatus Competibacteraceae</taxon>
        <taxon>Plasticicumulans</taxon>
    </lineage>
</organism>
<dbReference type="PANTHER" id="PTHR36926:SF1">
    <property type="entry name" value="COLICIN V PRODUCTION PROTEIN"/>
    <property type="match status" value="1"/>
</dbReference>
<comment type="caution">
    <text evidence="6">The sequence shown here is derived from an EMBL/GenBank/DDBJ whole genome shotgun (WGS) entry which is preliminary data.</text>
</comment>
<keyword evidence="3 5" id="KW-1133">Transmembrane helix</keyword>